<dbReference type="Gene3D" id="1.10.357.40">
    <property type="entry name" value="YbiA-like"/>
    <property type="match status" value="1"/>
</dbReference>
<dbReference type="Pfam" id="PF08719">
    <property type="entry name" value="NADAR"/>
    <property type="match status" value="1"/>
</dbReference>
<dbReference type="OrthoDB" id="206452at2759"/>
<reference evidence="3" key="1">
    <citation type="journal article" date="2021" name="Nat. Commun.">
        <title>Genetic determinants of endophytism in the Arabidopsis root mycobiome.</title>
        <authorList>
            <person name="Mesny F."/>
            <person name="Miyauchi S."/>
            <person name="Thiergart T."/>
            <person name="Pickel B."/>
            <person name="Atanasova L."/>
            <person name="Karlsson M."/>
            <person name="Huettel B."/>
            <person name="Barry K.W."/>
            <person name="Haridas S."/>
            <person name="Chen C."/>
            <person name="Bauer D."/>
            <person name="Andreopoulos W."/>
            <person name="Pangilinan J."/>
            <person name="LaButti K."/>
            <person name="Riley R."/>
            <person name="Lipzen A."/>
            <person name="Clum A."/>
            <person name="Drula E."/>
            <person name="Henrissat B."/>
            <person name="Kohler A."/>
            <person name="Grigoriev I.V."/>
            <person name="Martin F.M."/>
            <person name="Hacquard S."/>
        </authorList>
    </citation>
    <scope>NUCLEOTIDE SEQUENCE</scope>
    <source>
        <strain evidence="3">MPI-SDFR-AT-0117</strain>
    </source>
</reference>
<organism evidence="3 4">
    <name type="scientific">Plectosphaerella plurivora</name>
    <dbReference type="NCBI Taxonomy" id="936078"/>
    <lineage>
        <taxon>Eukaryota</taxon>
        <taxon>Fungi</taxon>
        <taxon>Dikarya</taxon>
        <taxon>Ascomycota</taxon>
        <taxon>Pezizomycotina</taxon>
        <taxon>Sordariomycetes</taxon>
        <taxon>Hypocreomycetidae</taxon>
        <taxon>Glomerellales</taxon>
        <taxon>Plectosphaerellaceae</taxon>
        <taxon>Plectosphaerella</taxon>
    </lineage>
</organism>
<dbReference type="NCBIfam" id="TIGR02464">
    <property type="entry name" value="ribofla_fusion"/>
    <property type="match status" value="1"/>
</dbReference>
<dbReference type="Proteomes" id="UP000770015">
    <property type="component" value="Unassembled WGS sequence"/>
</dbReference>
<proteinExistence type="predicted"/>
<feature type="region of interest" description="Disordered" evidence="1">
    <location>
        <begin position="1"/>
        <end position="30"/>
    </location>
</feature>
<protein>
    <recommendedName>
        <fullName evidence="2">NADAR domain-containing protein</fullName>
    </recommendedName>
</protein>
<dbReference type="InterPro" id="IPR012816">
    <property type="entry name" value="NADAR"/>
</dbReference>
<evidence type="ECO:0000256" key="1">
    <source>
        <dbReference type="SAM" id="MobiDB-lite"/>
    </source>
</evidence>
<dbReference type="AlphaFoldDB" id="A0A9P8V9R1"/>
<gene>
    <name evidence="3" type="ORF">F5X68DRAFT_232197</name>
</gene>
<keyword evidence="4" id="KW-1185">Reference proteome</keyword>
<sequence length="222" mass="25024">MGKSHGKQPSKGTKSSSRNNNAGKPSAPSFHHPSTPAIFFFKDDELPYGCFCQWYRCSFRDPESGLEFSSAEQWMMWNKAKMADDKASMREIMKTSSPLEQKNMGRDVKGFEPAEWDKVKFDVVVKGNMMKFTQGDDGAYSKSTATFDNGEEPTPRPLREILMASGDKYLCEALHFDRVWGIGYSEAEAGKMSRSKWGENLLGQALCVVRDRLRGEEAETET</sequence>
<evidence type="ECO:0000313" key="3">
    <source>
        <dbReference type="EMBL" id="KAH6686864.1"/>
    </source>
</evidence>
<feature type="domain" description="NADAR" evidence="2">
    <location>
        <begin position="39"/>
        <end position="214"/>
    </location>
</feature>
<name>A0A9P8V9R1_9PEZI</name>
<accession>A0A9P8V9R1</accession>
<feature type="compositionally biased region" description="Polar residues" evidence="1">
    <location>
        <begin position="10"/>
        <end position="23"/>
    </location>
</feature>
<dbReference type="CDD" id="cd15457">
    <property type="entry name" value="NADAR"/>
    <property type="match status" value="1"/>
</dbReference>
<comment type="caution">
    <text evidence="3">The sequence shown here is derived from an EMBL/GenBank/DDBJ whole genome shotgun (WGS) entry which is preliminary data.</text>
</comment>
<dbReference type="EMBL" id="JAGSXJ010000012">
    <property type="protein sequence ID" value="KAH6686864.1"/>
    <property type="molecule type" value="Genomic_DNA"/>
</dbReference>
<evidence type="ECO:0000259" key="2">
    <source>
        <dbReference type="Pfam" id="PF08719"/>
    </source>
</evidence>
<evidence type="ECO:0000313" key="4">
    <source>
        <dbReference type="Proteomes" id="UP000770015"/>
    </source>
</evidence>
<dbReference type="SUPFAM" id="SSF143990">
    <property type="entry name" value="YbiA-like"/>
    <property type="match status" value="1"/>
</dbReference>
<dbReference type="InterPro" id="IPR037238">
    <property type="entry name" value="YbiA-like_sf"/>
</dbReference>